<dbReference type="OrthoDB" id="680339at2759"/>
<evidence type="ECO:0000256" key="5">
    <source>
        <dbReference type="PROSITE-ProRule" id="PRU00464"/>
    </source>
</evidence>
<dbReference type="Proteomes" id="UP000054144">
    <property type="component" value="Unassembled WGS sequence"/>
</dbReference>
<feature type="active site" description="Tele-AMP-histidine intermediate" evidence="3">
    <location>
        <position position="88"/>
    </location>
</feature>
<dbReference type="PANTHER" id="PTHR46243:SF1">
    <property type="entry name" value="BIS(5'-ADENOSYL)-TRIPHOSPHATASE"/>
    <property type="match status" value="1"/>
</dbReference>
<evidence type="ECO:0000256" key="1">
    <source>
        <dbReference type="ARBA" id="ARBA00022741"/>
    </source>
</evidence>
<dbReference type="AlphaFoldDB" id="A0A0D7A979"/>
<dbReference type="EMBL" id="KN882019">
    <property type="protein sequence ID" value="KIY46944.1"/>
    <property type="molecule type" value="Genomic_DNA"/>
</dbReference>
<organism evidence="7 8">
    <name type="scientific">Fistulina hepatica ATCC 64428</name>
    <dbReference type="NCBI Taxonomy" id="1128425"/>
    <lineage>
        <taxon>Eukaryota</taxon>
        <taxon>Fungi</taxon>
        <taxon>Dikarya</taxon>
        <taxon>Basidiomycota</taxon>
        <taxon>Agaricomycotina</taxon>
        <taxon>Agaricomycetes</taxon>
        <taxon>Agaricomycetidae</taxon>
        <taxon>Agaricales</taxon>
        <taxon>Fistulinaceae</taxon>
        <taxon>Fistulina</taxon>
    </lineage>
</organism>
<protein>
    <submittedName>
        <fullName evidence="7">Diadenosine 5',5'''-P1,P4-tetraphosphate asymmetrical hydrolase</fullName>
    </submittedName>
</protein>
<dbReference type="InterPro" id="IPR036265">
    <property type="entry name" value="HIT-like_sf"/>
</dbReference>
<dbReference type="PROSITE" id="PS51084">
    <property type="entry name" value="HIT_2"/>
    <property type="match status" value="1"/>
</dbReference>
<feature type="domain" description="HIT" evidence="6">
    <location>
        <begin position="2"/>
        <end position="102"/>
    </location>
</feature>
<dbReference type="Pfam" id="PF01230">
    <property type="entry name" value="HIT"/>
    <property type="match status" value="1"/>
</dbReference>
<keyword evidence="2 7" id="KW-0378">Hydrolase</keyword>
<evidence type="ECO:0000256" key="2">
    <source>
        <dbReference type="ARBA" id="ARBA00022801"/>
    </source>
</evidence>
<dbReference type="Gene3D" id="3.30.428.10">
    <property type="entry name" value="HIT-like"/>
    <property type="match status" value="1"/>
</dbReference>
<dbReference type="PRINTS" id="PR00332">
    <property type="entry name" value="HISTRIAD"/>
</dbReference>
<evidence type="ECO:0000256" key="3">
    <source>
        <dbReference type="PIRSR" id="PIRSR601310-1"/>
    </source>
</evidence>
<gene>
    <name evidence="7" type="ORF">FISHEDRAFT_66241</name>
</gene>
<dbReference type="GO" id="GO:0016787">
    <property type="term" value="F:hydrolase activity"/>
    <property type="evidence" value="ECO:0007669"/>
    <property type="project" value="UniProtKB-KW"/>
</dbReference>
<accession>A0A0D7A979</accession>
<name>A0A0D7A979_9AGAR</name>
<reference evidence="7 8" key="1">
    <citation type="journal article" date="2015" name="Fungal Genet. Biol.">
        <title>Evolution of novel wood decay mechanisms in Agaricales revealed by the genome sequences of Fistulina hepatica and Cylindrobasidium torrendii.</title>
        <authorList>
            <person name="Floudas D."/>
            <person name="Held B.W."/>
            <person name="Riley R."/>
            <person name="Nagy L.G."/>
            <person name="Koehler G."/>
            <person name="Ransdell A.S."/>
            <person name="Younus H."/>
            <person name="Chow J."/>
            <person name="Chiniquy J."/>
            <person name="Lipzen A."/>
            <person name="Tritt A."/>
            <person name="Sun H."/>
            <person name="Haridas S."/>
            <person name="LaButti K."/>
            <person name="Ohm R.A."/>
            <person name="Kues U."/>
            <person name="Blanchette R.A."/>
            <person name="Grigoriev I.V."/>
            <person name="Minto R.E."/>
            <person name="Hibbett D.S."/>
        </authorList>
    </citation>
    <scope>NUCLEOTIDE SEQUENCE [LARGE SCALE GENOMIC DNA]</scope>
    <source>
        <strain evidence="7 8">ATCC 64428</strain>
    </source>
</reference>
<dbReference type="FunFam" id="3.30.428.10:FF:000011">
    <property type="entry name" value="Fragile histidine triad"/>
    <property type="match status" value="1"/>
</dbReference>
<keyword evidence="1" id="KW-0547">Nucleotide-binding</keyword>
<keyword evidence="8" id="KW-1185">Reference proteome</keyword>
<evidence type="ECO:0000256" key="4">
    <source>
        <dbReference type="PIRSR" id="PIRSR601310-3"/>
    </source>
</evidence>
<dbReference type="SUPFAM" id="SSF54197">
    <property type="entry name" value="HIT-like"/>
    <property type="match status" value="1"/>
</dbReference>
<dbReference type="PANTHER" id="PTHR46243">
    <property type="entry name" value="BIS(5'-ADENOSYL)-TRIPHOSPHATASE"/>
    <property type="match status" value="1"/>
</dbReference>
<sequence length="176" mass="19607">MASIFFSSIDVTRQVFFKTPLTYAIVNLKPIVPGHVLVIPRRPVQRLSDLNGNIQRVGSVVERAYGCDALTIACQDGVAAGQSIPHTHFHILPRKAKGDRFSENNDEVYPALDNAEDALPTDLRTATAGVHEPLKVDADEHRSARTMDEMVKEASWLKTFFDSPTDFDDARPSFQR</sequence>
<dbReference type="GO" id="GO:0000166">
    <property type="term" value="F:nucleotide binding"/>
    <property type="evidence" value="ECO:0007669"/>
    <property type="project" value="UniProtKB-KW"/>
</dbReference>
<proteinExistence type="predicted"/>
<dbReference type="InterPro" id="IPR019808">
    <property type="entry name" value="Histidine_triad_CS"/>
</dbReference>
<dbReference type="InterPro" id="IPR001310">
    <property type="entry name" value="Histidine_triad_HIT"/>
</dbReference>
<evidence type="ECO:0000313" key="8">
    <source>
        <dbReference type="Proteomes" id="UP000054144"/>
    </source>
</evidence>
<feature type="short sequence motif" description="Histidine triad motif" evidence="4 5">
    <location>
        <begin position="86"/>
        <end position="90"/>
    </location>
</feature>
<evidence type="ECO:0000313" key="7">
    <source>
        <dbReference type="EMBL" id="KIY46944.1"/>
    </source>
</evidence>
<dbReference type="InterPro" id="IPR051884">
    <property type="entry name" value="Bis(5'-adenosyl)-TPase_reg"/>
</dbReference>
<dbReference type="PROSITE" id="PS00892">
    <property type="entry name" value="HIT_1"/>
    <property type="match status" value="1"/>
</dbReference>
<dbReference type="InterPro" id="IPR011146">
    <property type="entry name" value="HIT-like"/>
</dbReference>
<evidence type="ECO:0000259" key="6">
    <source>
        <dbReference type="PROSITE" id="PS51084"/>
    </source>
</evidence>